<organism evidence="2 3">
    <name type="scientific">Streptomyces sioyaensis</name>
    <dbReference type="NCBI Taxonomy" id="67364"/>
    <lineage>
        <taxon>Bacteria</taxon>
        <taxon>Bacillati</taxon>
        <taxon>Actinomycetota</taxon>
        <taxon>Actinomycetes</taxon>
        <taxon>Kitasatosporales</taxon>
        <taxon>Streptomycetaceae</taxon>
        <taxon>Streptomyces</taxon>
    </lineage>
</organism>
<keyword evidence="1" id="KW-0732">Signal</keyword>
<accession>A0A4Q1R0H4</accession>
<dbReference type="GeneID" id="95780969"/>
<dbReference type="EMBL" id="SDIF01000082">
    <property type="protein sequence ID" value="RXS63963.1"/>
    <property type="molecule type" value="Genomic_DNA"/>
</dbReference>
<dbReference type="AlphaFoldDB" id="A0A4Q1R0H4"/>
<gene>
    <name evidence="2" type="ORF">EST54_23940</name>
</gene>
<feature type="chain" id="PRO_5021022754" evidence="1">
    <location>
        <begin position="28"/>
        <end position="93"/>
    </location>
</feature>
<protein>
    <submittedName>
        <fullName evidence="2">Uncharacterized protein</fullName>
    </submittedName>
</protein>
<dbReference type="Proteomes" id="UP000289482">
    <property type="component" value="Unassembled WGS sequence"/>
</dbReference>
<evidence type="ECO:0000256" key="1">
    <source>
        <dbReference type="SAM" id="SignalP"/>
    </source>
</evidence>
<reference evidence="2 3" key="1">
    <citation type="submission" date="2019-01" db="EMBL/GenBank/DDBJ databases">
        <title>Draft genome sequences of the type strain Streptomyces sioyaensis DSM 40032 and its novel strain, TM32, a thermotolerant antibiotics-producing actinobacterium.</title>
        <authorList>
            <person name="Nakaew N."/>
            <person name="Lumyong S."/>
            <person name="Sloan W.T."/>
            <person name="Sungthong R."/>
        </authorList>
    </citation>
    <scope>NUCLEOTIDE SEQUENCE [LARGE SCALE GENOMIC DNA]</scope>
    <source>
        <strain evidence="2 3">DSM 40032</strain>
    </source>
</reference>
<feature type="signal peptide" evidence="1">
    <location>
        <begin position="1"/>
        <end position="27"/>
    </location>
</feature>
<name>A0A4Q1R0H4_9ACTN</name>
<comment type="caution">
    <text evidence="2">The sequence shown here is derived from an EMBL/GenBank/DDBJ whole genome shotgun (WGS) entry which is preliminary data.</text>
</comment>
<keyword evidence="3" id="KW-1185">Reference proteome</keyword>
<sequence>MRIRRALAGLALGGALAVSAAAVPAQAAERTTTKEASVSASATVHSMAGYHFYRAYWTLDACLDEGDSLGYTYKCQYGTGNDGKKKWFLYLWY</sequence>
<proteinExistence type="predicted"/>
<evidence type="ECO:0000313" key="3">
    <source>
        <dbReference type="Proteomes" id="UP000289482"/>
    </source>
</evidence>
<dbReference type="RefSeq" id="WP_129249788.1">
    <property type="nucleotide sequence ID" value="NZ_JABZEL010000001.1"/>
</dbReference>
<evidence type="ECO:0000313" key="2">
    <source>
        <dbReference type="EMBL" id="RXS63963.1"/>
    </source>
</evidence>